<keyword evidence="1" id="KW-0472">Membrane</keyword>
<feature type="transmembrane region" description="Helical" evidence="1">
    <location>
        <begin position="63"/>
        <end position="83"/>
    </location>
</feature>
<protein>
    <submittedName>
        <fullName evidence="2">Uncharacterized protein</fullName>
    </submittedName>
</protein>
<comment type="caution">
    <text evidence="2">The sequence shown here is derived from an EMBL/GenBank/DDBJ whole genome shotgun (WGS) entry which is preliminary data.</text>
</comment>
<dbReference type="EMBL" id="AFAY01000020">
    <property type="protein sequence ID" value="EGF11357.1"/>
    <property type="molecule type" value="Genomic_DNA"/>
</dbReference>
<proteinExistence type="predicted"/>
<dbReference type="AlphaFoldDB" id="F2BB97"/>
<feature type="transmembrane region" description="Helical" evidence="1">
    <location>
        <begin position="30"/>
        <end position="51"/>
    </location>
</feature>
<dbReference type="SUPFAM" id="SSF54523">
    <property type="entry name" value="Pili subunits"/>
    <property type="match status" value="1"/>
</dbReference>
<dbReference type="OrthoDB" id="8613536at2"/>
<dbReference type="InterPro" id="IPR045584">
    <property type="entry name" value="Pilin-like"/>
</dbReference>
<gene>
    <name evidence="2" type="ORF">HMPREF9123_1001</name>
</gene>
<evidence type="ECO:0000313" key="2">
    <source>
        <dbReference type="EMBL" id="EGF11357.1"/>
    </source>
</evidence>
<accession>F2BB97</accession>
<name>F2BB97_9NEIS</name>
<sequence length="168" mass="19394">MNPPKACAPHLATLVCAALAVLFFNQKMFGFMLFLFLPLLAVVRAAAWWKARKHPQTRRLENFRILIWSAAAAFMIGTNIYYVRAARSDMAAIAAAVEHYRTANGRLPDTLEAAGLHIADSFEVRYNYWKDLKKHSLLYKDPLLPFEYYSYDFDRRRWLCDNGEPVTD</sequence>
<keyword evidence="1" id="KW-0812">Transmembrane</keyword>
<evidence type="ECO:0000256" key="1">
    <source>
        <dbReference type="SAM" id="Phobius"/>
    </source>
</evidence>
<reference evidence="2 3" key="1">
    <citation type="submission" date="2011-02" db="EMBL/GenBank/DDBJ databases">
        <authorList>
            <person name="Muzny D."/>
            <person name="Qin X."/>
            <person name="Deng J."/>
            <person name="Jiang H."/>
            <person name="Liu Y."/>
            <person name="Qu J."/>
            <person name="Song X.-Z."/>
            <person name="Zhang L."/>
            <person name="Thornton R."/>
            <person name="Coyle M."/>
            <person name="Francisco L."/>
            <person name="Jackson L."/>
            <person name="Javaid M."/>
            <person name="Korchina V."/>
            <person name="Kovar C."/>
            <person name="Mata R."/>
            <person name="Mathew T."/>
            <person name="Ngo R."/>
            <person name="Nguyen L."/>
            <person name="Nguyen N."/>
            <person name="Okwuonu G."/>
            <person name="Ongeri F."/>
            <person name="Pham C."/>
            <person name="Simmons D."/>
            <person name="Wilczek-Boney K."/>
            <person name="Hale W."/>
            <person name="Jakkamsetti A."/>
            <person name="Pham P."/>
            <person name="Ruth R."/>
            <person name="San Lucas F."/>
            <person name="Warren J."/>
            <person name="Zhang J."/>
            <person name="Zhao Z."/>
            <person name="Zhou C."/>
            <person name="Zhu D."/>
            <person name="Lee S."/>
            <person name="Bess C."/>
            <person name="Blankenburg K."/>
            <person name="Forbes L."/>
            <person name="Fu Q."/>
            <person name="Gubbala S."/>
            <person name="Hirani K."/>
            <person name="Jayaseelan J.C."/>
            <person name="Lara F."/>
            <person name="Munidasa M."/>
            <person name="Palculict T."/>
            <person name="Patil S."/>
            <person name="Pu L.-L."/>
            <person name="Saada N."/>
            <person name="Tang L."/>
            <person name="Weissenberger G."/>
            <person name="Zhu Y."/>
            <person name="Hemphill L."/>
            <person name="Shang Y."/>
            <person name="Youmans B."/>
            <person name="Ayvaz T."/>
            <person name="Ross M."/>
            <person name="Santibanez J."/>
            <person name="Aqrawi P."/>
            <person name="Gross S."/>
            <person name="Joshi V."/>
            <person name="Fowler G."/>
            <person name="Nazareth L."/>
            <person name="Reid J."/>
            <person name="Worley K."/>
            <person name="Petrosino J."/>
            <person name="Highlander S."/>
            <person name="Gibbs R."/>
        </authorList>
    </citation>
    <scope>NUCLEOTIDE SEQUENCE [LARGE SCALE GENOMIC DNA]</scope>
    <source>
        <strain evidence="2 3">ATCC BAA-1200</strain>
    </source>
</reference>
<dbReference type="RefSeq" id="WP_007342011.1">
    <property type="nucleotide sequence ID" value="NZ_GL878494.1"/>
</dbReference>
<dbReference type="Proteomes" id="UP000004105">
    <property type="component" value="Unassembled WGS sequence"/>
</dbReference>
<evidence type="ECO:0000313" key="3">
    <source>
        <dbReference type="Proteomes" id="UP000004105"/>
    </source>
</evidence>
<keyword evidence="3" id="KW-1185">Reference proteome</keyword>
<organism evidence="2 3">
    <name type="scientific">Neisseria bacilliformis ATCC BAA-1200</name>
    <dbReference type="NCBI Taxonomy" id="888742"/>
    <lineage>
        <taxon>Bacteria</taxon>
        <taxon>Pseudomonadati</taxon>
        <taxon>Pseudomonadota</taxon>
        <taxon>Betaproteobacteria</taxon>
        <taxon>Neisseriales</taxon>
        <taxon>Neisseriaceae</taxon>
        <taxon>Neisseria</taxon>
    </lineage>
</organism>
<keyword evidence="1" id="KW-1133">Transmembrane helix</keyword>
<dbReference type="STRING" id="267212.GCA_001063965_00470"/>
<dbReference type="HOGENOM" id="CLU_129814_0_0_4"/>